<dbReference type="InterPro" id="IPR003598">
    <property type="entry name" value="Ig_sub2"/>
</dbReference>
<dbReference type="FunFam" id="2.60.40.10:FF:000057">
    <property type="entry name" value="neural cell adhesion molecule L1"/>
    <property type="match status" value="1"/>
</dbReference>
<dbReference type="InterPro" id="IPR013098">
    <property type="entry name" value="Ig_I-set"/>
</dbReference>
<feature type="domain" description="Ig-like" evidence="14">
    <location>
        <begin position="508"/>
        <end position="597"/>
    </location>
</feature>
<evidence type="ECO:0000256" key="5">
    <source>
        <dbReference type="ARBA" id="ARBA00022737"/>
    </source>
</evidence>
<reference evidence="16 17" key="1">
    <citation type="submission" date="2024-06" db="EMBL/GenBank/DDBJ databases">
        <authorList>
            <person name="Pan Q."/>
            <person name="Wen M."/>
            <person name="Jouanno E."/>
            <person name="Zahm M."/>
            <person name="Klopp C."/>
            <person name="Cabau C."/>
            <person name="Louis A."/>
            <person name="Berthelot C."/>
            <person name="Parey E."/>
            <person name="Roest Crollius H."/>
            <person name="Montfort J."/>
            <person name="Robinson-Rechavi M."/>
            <person name="Bouchez O."/>
            <person name="Lampietro C."/>
            <person name="Lopez Roques C."/>
            <person name="Donnadieu C."/>
            <person name="Postlethwait J."/>
            <person name="Bobe J."/>
            <person name="Verreycken H."/>
            <person name="Guiguen Y."/>
        </authorList>
    </citation>
    <scope>NUCLEOTIDE SEQUENCE [LARGE SCALE GENOMIC DNA]</scope>
    <source>
        <strain evidence="16">Up_M1</strain>
        <tissue evidence="16">Testis</tissue>
    </source>
</reference>
<name>A0ABD0Y3Q2_UMBPY</name>
<feature type="compositionally biased region" description="Basic and acidic residues" evidence="12">
    <location>
        <begin position="49"/>
        <end position="93"/>
    </location>
</feature>
<dbReference type="SUPFAM" id="SSF49265">
    <property type="entry name" value="Fibronectin type III"/>
    <property type="match status" value="3"/>
</dbReference>
<feature type="domain" description="Fibronectin type-III" evidence="15">
    <location>
        <begin position="1124"/>
        <end position="1220"/>
    </location>
</feature>
<dbReference type="InterPro" id="IPR013783">
    <property type="entry name" value="Ig-like_fold"/>
</dbReference>
<dbReference type="Proteomes" id="UP001557470">
    <property type="component" value="Unassembled WGS sequence"/>
</dbReference>
<dbReference type="Pfam" id="PF13882">
    <property type="entry name" value="Bravo_FIGEY"/>
    <property type="match status" value="1"/>
</dbReference>
<feature type="domain" description="Ig-like" evidence="14">
    <location>
        <begin position="323"/>
        <end position="411"/>
    </location>
</feature>
<keyword evidence="6" id="KW-0130">Cell adhesion</keyword>
<evidence type="ECO:0000256" key="4">
    <source>
        <dbReference type="ARBA" id="ARBA00022692"/>
    </source>
</evidence>
<dbReference type="GO" id="GO:0005886">
    <property type="term" value="C:plasma membrane"/>
    <property type="evidence" value="ECO:0007669"/>
    <property type="project" value="UniProtKB-SubCell"/>
</dbReference>
<dbReference type="InterPro" id="IPR036179">
    <property type="entry name" value="Ig-like_dom_sf"/>
</dbReference>
<dbReference type="InterPro" id="IPR007110">
    <property type="entry name" value="Ig-like_dom"/>
</dbReference>
<evidence type="ECO:0000256" key="10">
    <source>
        <dbReference type="ARBA" id="ARBA00023180"/>
    </source>
</evidence>
<dbReference type="Pfam" id="PF13927">
    <property type="entry name" value="Ig_3"/>
    <property type="match status" value="4"/>
</dbReference>
<dbReference type="InterPro" id="IPR003599">
    <property type="entry name" value="Ig_sub"/>
</dbReference>
<dbReference type="PANTHER" id="PTHR44170">
    <property type="entry name" value="PROTEIN SIDEKICK"/>
    <property type="match status" value="1"/>
</dbReference>
<feature type="transmembrane region" description="Helical" evidence="13">
    <location>
        <begin position="1226"/>
        <end position="1247"/>
    </location>
</feature>
<accession>A0ABD0Y3Q2</accession>
<feature type="domain" description="Fibronectin type-III" evidence="15">
    <location>
        <begin position="1027"/>
        <end position="1122"/>
    </location>
</feature>
<feature type="region of interest" description="Disordered" evidence="12">
    <location>
        <begin position="36"/>
        <end position="101"/>
    </location>
</feature>
<feature type="domain" description="Ig-like" evidence="14">
    <location>
        <begin position="218"/>
        <end position="302"/>
    </location>
</feature>
<evidence type="ECO:0000256" key="11">
    <source>
        <dbReference type="ARBA" id="ARBA00023319"/>
    </source>
</evidence>
<sequence>MPHGHNCCLRAANEKAGGRGAGRKVETRRRFSITAASFQSRLNTTPSVDGEKTDRENNWITELKSKNTEIEKKGRREERKRGAAAPAERDRQPQTKRGCRTRQAEELILSSLPPVDGAISIPKNFLQPPVLTELPESLTAFSLDDVILPCEASGNPTPSFRWTKDGLQLENKYENSGTFTADDDQPLSSYQGNYRCYANNNLGTAMTHTVKLITELSPTLPKQKRIRLKVEEGDHVVLHCNPPKSSTTPNIHWMDKKLKHIRQSERVITGLDGNLYFANVEKSDSRDDYTCNAQYIAARTILPKEPILLTVTSSNEVARGRKPHLMQPQGLHSSYLALRGHSLVLECIPKGLPTPLVEWKRKDGNLLEAGATIENHGRWLQFNSITQESDGEYECHSSNIHGSIKHSYTVTVEAEPYWVKEPPSLLYSPGETVRLDCQAEGIPTPIVTWSINGEPIKGVDSDPRRRVSGGVLILTDVVFSDTAVYQCEATNKHGNILINTYIYVIDLPAQILSSDGVVYRVTEGGVVRMHCESFGSPHPQVTWDTAGLRDLLLSDSRVSQLTNGTLKLFNASREDSGIYTCSITHSNTSITAHLEVLNHTEMLIGPQNVRVRRGEDSWLDCHFTFDRRLTRPEILWRKNGQKIMESSQNDKYTMFDNGTLRVKEVRSTDGGRYSCEVNTEMDHVSASGSITIVAPTDPPTSLFLSEQQDRSVKLSWKPGHTHNSPTTEFVVEVNEKQRDGGAGWWQQYLSVTGDVHNLEVPLLPFLTYHFRVSGVNDLGRSNPSEPSEAFNTPPAESHHPKTLVITWKEMDQRLHSGPGFRYKVSWRPTHGQTTHWNHVVVGHPPHLVNETETFSSYEIKVQSVNSLGEGPHPVPRIGTSGEDYPTGTVSSIRVSVANSSARVQWVSVDPQTIHGSLLGYKVYVRRLGSLAGRKHRAMHHGEDRAMHHGEDRAMHHGEDRAMHHGEDRAMEEERMVQVGGSKTAVEVTGLKLYSLYELSITAFNSKGEGPRTLPPHEFSTPEGAPGPPASLEFESPSETELVLHWSPPTQPNGQLLEYVLQYQQISESRDTLNVVIIKDGTLKFINVSNLEPHTTYLFYLSGRTAAGLGPPIIREGATLLDGAPPSNISLFVGQTSVNFSWVPEKQYRNHGFHIQYSVKSGGHYLLWKESEQLNSTQGFYSLTGLQPGKEYRLRIAHGNETKWKDEIRTTGPELTGVPGDFPNQGWFIGLISAVVMLILLLLLLCFIKRSKGGKYAVKDKEGGQGDSDVRPIKDETFGEYRDGEEKHSLSQPSLCVESKLGSEDSLAEYGDSVDIQFNEDGSFIGQYSGRGPAPTGNESSGPVSPVNQEPPPPPIGPSFSGILNRLS</sequence>
<keyword evidence="11" id="KW-0393">Immunoglobulin domain</keyword>
<evidence type="ECO:0000256" key="2">
    <source>
        <dbReference type="ARBA" id="ARBA00008588"/>
    </source>
</evidence>
<dbReference type="SMART" id="SM00408">
    <property type="entry name" value="IGc2"/>
    <property type="match status" value="6"/>
</dbReference>
<comment type="similarity">
    <text evidence="2">Belongs to the immunoglobulin superfamily. L1/neurofascin/NgCAM family.</text>
</comment>
<keyword evidence="5" id="KW-0677">Repeat</keyword>
<evidence type="ECO:0000256" key="8">
    <source>
        <dbReference type="ARBA" id="ARBA00023136"/>
    </source>
</evidence>
<dbReference type="PROSITE" id="PS50853">
    <property type="entry name" value="FN3"/>
    <property type="match status" value="3"/>
</dbReference>
<dbReference type="SMART" id="SM00060">
    <property type="entry name" value="FN3"/>
    <property type="match status" value="5"/>
</dbReference>
<keyword evidence="4 13" id="KW-0812">Transmembrane</keyword>
<feature type="region of interest" description="Disordered" evidence="12">
    <location>
        <begin position="779"/>
        <end position="799"/>
    </location>
</feature>
<evidence type="ECO:0000256" key="7">
    <source>
        <dbReference type="ARBA" id="ARBA00022989"/>
    </source>
</evidence>
<dbReference type="Pfam" id="PF00041">
    <property type="entry name" value="fn3"/>
    <property type="match status" value="4"/>
</dbReference>
<keyword evidence="9" id="KW-1015">Disulfide bond</keyword>
<feature type="domain" description="Ig-like" evidence="14">
    <location>
        <begin position="416"/>
        <end position="503"/>
    </location>
</feature>
<evidence type="ECO:0000259" key="15">
    <source>
        <dbReference type="PROSITE" id="PS50853"/>
    </source>
</evidence>
<feature type="region of interest" description="Disordered" evidence="12">
    <location>
        <begin position="1006"/>
        <end position="1039"/>
    </location>
</feature>
<evidence type="ECO:0000256" key="6">
    <source>
        <dbReference type="ARBA" id="ARBA00022889"/>
    </source>
</evidence>
<evidence type="ECO:0000256" key="12">
    <source>
        <dbReference type="SAM" id="MobiDB-lite"/>
    </source>
</evidence>
<keyword evidence="8 13" id="KW-0472">Membrane</keyword>
<organism evidence="16 17">
    <name type="scientific">Umbra pygmaea</name>
    <name type="common">Eastern mudminnow</name>
    <dbReference type="NCBI Taxonomy" id="75934"/>
    <lineage>
        <taxon>Eukaryota</taxon>
        <taxon>Metazoa</taxon>
        <taxon>Chordata</taxon>
        <taxon>Craniata</taxon>
        <taxon>Vertebrata</taxon>
        <taxon>Euteleostomi</taxon>
        <taxon>Actinopterygii</taxon>
        <taxon>Neopterygii</taxon>
        <taxon>Teleostei</taxon>
        <taxon>Protacanthopterygii</taxon>
        <taxon>Esociformes</taxon>
        <taxon>Umbridae</taxon>
        <taxon>Umbra</taxon>
    </lineage>
</organism>
<dbReference type="CDD" id="cd00063">
    <property type="entry name" value="FN3"/>
    <property type="match status" value="5"/>
</dbReference>
<dbReference type="FunFam" id="2.60.40.10:FF:000005">
    <property type="entry name" value="Neuronal cell adhesion molecule"/>
    <property type="match status" value="1"/>
</dbReference>
<evidence type="ECO:0000256" key="9">
    <source>
        <dbReference type="ARBA" id="ARBA00023157"/>
    </source>
</evidence>
<feature type="region of interest" description="Disordered" evidence="12">
    <location>
        <begin position="1321"/>
        <end position="1367"/>
    </location>
</feature>
<evidence type="ECO:0000256" key="3">
    <source>
        <dbReference type="ARBA" id="ARBA00022475"/>
    </source>
</evidence>
<dbReference type="Gene3D" id="2.60.40.10">
    <property type="entry name" value="Immunoglobulins"/>
    <property type="match status" value="11"/>
</dbReference>
<evidence type="ECO:0008006" key="18">
    <source>
        <dbReference type="Google" id="ProtNLM"/>
    </source>
</evidence>
<dbReference type="Pfam" id="PF07679">
    <property type="entry name" value="I-set"/>
    <property type="match status" value="1"/>
</dbReference>
<feature type="domain" description="Ig-like" evidence="14">
    <location>
        <begin position="129"/>
        <end position="214"/>
    </location>
</feature>
<protein>
    <recommendedName>
        <fullName evidence="18">Neural cell adhesion molecule L1.1-like</fullName>
    </recommendedName>
</protein>
<keyword evidence="17" id="KW-1185">Reference proteome</keyword>
<feature type="compositionally biased region" description="Polar residues" evidence="12">
    <location>
        <begin position="36"/>
        <end position="47"/>
    </location>
</feature>
<keyword evidence="7 13" id="KW-1133">Transmembrane helix</keyword>
<dbReference type="SMART" id="SM00409">
    <property type="entry name" value="IG"/>
    <property type="match status" value="6"/>
</dbReference>
<evidence type="ECO:0000259" key="14">
    <source>
        <dbReference type="PROSITE" id="PS50835"/>
    </source>
</evidence>
<dbReference type="InterPro" id="IPR036116">
    <property type="entry name" value="FN3_sf"/>
</dbReference>
<feature type="domain" description="Fibronectin type-III" evidence="15">
    <location>
        <begin position="698"/>
        <end position="795"/>
    </location>
</feature>
<evidence type="ECO:0000256" key="1">
    <source>
        <dbReference type="ARBA" id="ARBA00004251"/>
    </source>
</evidence>
<keyword evidence="10" id="KW-0325">Glycoprotein</keyword>
<keyword evidence="3" id="KW-1003">Cell membrane</keyword>
<comment type="caution">
    <text evidence="16">The sequence shown here is derived from an EMBL/GenBank/DDBJ whole genome shotgun (WGS) entry which is preliminary data.</text>
</comment>
<dbReference type="PANTHER" id="PTHR44170:SF36">
    <property type="entry name" value="L1 CELL ADHESION MOLECULE"/>
    <property type="match status" value="1"/>
</dbReference>
<gene>
    <name evidence="16" type="ORF">UPYG_G00000960</name>
</gene>
<dbReference type="FunFam" id="2.60.40.10:FF:000078">
    <property type="entry name" value="Neuronal cell adhesion molecule"/>
    <property type="match status" value="1"/>
</dbReference>
<dbReference type="PROSITE" id="PS50835">
    <property type="entry name" value="IG_LIKE"/>
    <property type="match status" value="6"/>
</dbReference>
<evidence type="ECO:0000313" key="16">
    <source>
        <dbReference type="EMBL" id="KAL1020506.1"/>
    </source>
</evidence>
<dbReference type="InterPro" id="IPR003961">
    <property type="entry name" value="FN3_dom"/>
</dbReference>
<dbReference type="GO" id="GO:0007155">
    <property type="term" value="P:cell adhesion"/>
    <property type="evidence" value="ECO:0007669"/>
    <property type="project" value="UniProtKB-KW"/>
</dbReference>
<comment type="subcellular location">
    <subcellularLocation>
        <location evidence="1">Cell membrane</location>
        <topology evidence="1">Single-pass type I membrane protein</topology>
    </subcellularLocation>
</comment>
<feature type="domain" description="Ig-like" evidence="14">
    <location>
        <begin position="600"/>
        <end position="691"/>
    </location>
</feature>
<proteinExistence type="inferred from homology"/>
<dbReference type="SUPFAM" id="SSF48726">
    <property type="entry name" value="Immunoglobulin"/>
    <property type="match status" value="6"/>
</dbReference>
<dbReference type="FunFam" id="2.60.40.10:FF:002563">
    <property type="entry name" value="Neural cell adhesion molecule L1"/>
    <property type="match status" value="1"/>
</dbReference>
<evidence type="ECO:0000313" key="17">
    <source>
        <dbReference type="Proteomes" id="UP001557470"/>
    </source>
</evidence>
<dbReference type="EMBL" id="JAGEUA010000001">
    <property type="protein sequence ID" value="KAL1020506.1"/>
    <property type="molecule type" value="Genomic_DNA"/>
</dbReference>
<evidence type="ECO:0000256" key="13">
    <source>
        <dbReference type="SAM" id="Phobius"/>
    </source>
</evidence>
<dbReference type="InterPro" id="IPR026966">
    <property type="entry name" value="Neurofascin/L1/NrCAM_C"/>
</dbReference>